<dbReference type="Proteomes" id="UP000034774">
    <property type="component" value="Unassembled WGS sequence"/>
</dbReference>
<organism evidence="2 3">
    <name type="scientific">Candidatus Woesebacteria bacterium GW2011_GWB1_39_10</name>
    <dbReference type="NCBI Taxonomy" id="1618572"/>
    <lineage>
        <taxon>Bacteria</taxon>
        <taxon>Candidatus Woeseibacteriota</taxon>
    </lineage>
</organism>
<evidence type="ECO:0000313" key="3">
    <source>
        <dbReference type="Proteomes" id="UP000034774"/>
    </source>
</evidence>
<dbReference type="STRING" id="1618572.UT17_C0003G0188"/>
<evidence type="ECO:0008006" key="4">
    <source>
        <dbReference type="Google" id="ProtNLM"/>
    </source>
</evidence>
<sequence length="870" mass="98715">MQNTINTLERSKQTVTLFAEPNFLAVNILENLLSKNCFINIVSDNVKRWDENTQHLNRVNFSTFSLKKAPLIRSDYTIFCSGFLSLQDTYKDLLFFNKKMNVDNSRVIAIFPYESYYLEIDIKPLPNENTSVVYVGDLFGPRIDLDSDLTASRLIAEVLTMRSLSLGIGGSLYPIFVSDAARIISKWVFSFGPYGKQVFLLGPQISATSYWKENERIEKGIKLKYREDIPIREIPKGFEVIKVNANMNYCLSETFRWFTYKDQRGVVLKPVTIPKLKIPKQENKRQKAIRRISFLLLIILTFPILINIAGWGMFYFYYKQHFIKQKSGGVNSILMAKTLFAIGKNSSRMFTNVPVIGRVYKESAFASVVGTTSSEMILSANALVNDGITLFSNVLGDKTYDPVESGKNIKVNVDFLYRDISLMQAETQDGVQSKLLLPKLLHEKINFEKYKNMLLQGITLTENLSDILGNERKKTYLVLFQNNMELRPTGGFIGSYGVLSLDGGRLSELNVNDVYSADGQLKGHVEPPGPIKEYLGQANWWLRDSNWDPDFPTSAQRAEWFLNKETDQKVDGVVALDLNIVKDILSFTGPVFLPDFNLGISDKNLYEKTQSEVQDNFFPGTHKKASFLTALSRQLLFEIGKTNSKNKGGLIKSFIENLDGRHIQAYFHNNKVEDSVLMLGWGGAIGELSCGEDCYQDFVGLVEANLGFNKSNYFIARQVDFSVNLDNKKIERTLDVNYHNNSSPALGPSGRYGVYLRVLLPVDTEPGAIRKVYGGTEEQITPEITTAKNRKEVGVWFTVLPQQDLNIKFSWTSDISENGFPSSYGIYVRKQAGVTDDLWNINLGHSLTKQENFEYNTVLSKDFYQKIFLK</sequence>
<gene>
    <name evidence="2" type="ORF">UT17_C0003G0188</name>
</gene>
<keyword evidence="1" id="KW-1133">Transmembrane helix</keyword>
<reference evidence="2 3" key="1">
    <citation type="journal article" date="2015" name="Nature">
        <title>rRNA introns, odd ribosomes, and small enigmatic genomes across a large radiation of phyla.</title>
        <authorList>
            <person name="Brown C.T."/>
            <person name="Hug L.A."/>
            <person name="Thomas B.C."/>
            <person name="Sharon I."/>
            <person name="Castelle C.J."/>
            <person name="Singh A."/>
            <person name="Wilkins M.J."/>
            <person name="Williams K.H."/>
            <person name="Banfield J.F."/>
        </authorList>
    </citation>
    <scope>NUCLEOTIDE SEQUENCE [LARGE SCALE GENOMIC DNA]</scope>
</reference>
<comment type="caution">
    <text evidence="2">The sequence shown here is derived from an EMBL/GenBank/DDBJ whole genome shotgun (WGS) entry which is preliminary data.</text>
</comment>
<proteinExistence type="predicted"/>
<name>A0A0G0LVY6_9BACT</name>
<keyword evidence="1" id="KW-0472">Membrane</keyword>
<protein>
    <recommendedName>
        <fullName evidence="4">DUF4012 domain-containing protein</fullName>
    </recommendedName>
</protein>
<feature type="transmembrane region" description="Helical" evidence="1">
    <location>
        <begin position="294"/>
        <end position="318"/>
    </location>
</feature>
<dbReference type="Pfam" id="PF13196">
    <property type="entry name" value="DUF4012"/>
    <property type="match status" value="1"/>
</dbReference>
<evidence type="ECO:0000313" key="2">
    <source>
        <dbReference type="EMBL" id="KKQ92165.1"/>
    </source>
</evidence>
<dbReference type="InterPro" id="IPR025101">
    <property type="entry name" value="DUF4012"/>
</dbReference>
<keyword evidence="1" id="KW-0812">Transmembrane</keyword>
<accession>A0A0G0LVY6</accession>
<dbReference type="AlphaFoldDB" id="A0A0G0LVY6"/>
<dbReference type="EMBL" id="LBVU01000003">
    <property type="protein sequence ID" value="KKQ92165.1"/>
    <property type="molecule type" value="Genomic_DNA"/>
</dbReference>
<evidence type="ECO:0000256" key="1">
    <source>
        <dbReference type="SAM" id="Phobius"/>
    </source>
</evidence>